<dbReference type="GO" id="GO:0008137">
    <property type="term" value="F:NADH dehydrogenase (ubiquinone) activity"/>
    <property type="evidence" value="ECO:0007669"/>
    <property type="project" value="UniProtKB-EC"/>
</dbReference>
<evidence type="ECO:0000256" key="10">
    <source>
        <dbReference type="SAM" id="Phobius"/>
    </source>
</evidence>
<dbReference type="GO" id="GO:0016020">
    <property type="term" value="C:membrane"/>
    <property type="evidence" value="ECO:0007669"/>
    <property type="project" value="UniProtKB-SubCell"/>
</dbReference>
<evidence type="ECO:0000256" key="1">
    <source>
        <dbReference type="ARBA" id="ARBA00004141"/>
    </source>
</evidence>
<keyword evidence="12" id="KW-0496">Mitochondrion</keyword>
<feature type="transmembrane region" description="Helical" evidence="10">
    <location>
        <begin position="181"/>
        <end position="200"/>
    </location>
</feature>
<feature type="transmembrane region" description="Helical" evidence="10">
    <location>
        <begin position="67"/>
        <end position="87"/>
    </location>
</feature>
<reference evidence="13" key="2">
    <citation type="submission" date="2018-05" db="EMBL/GenBank/DDBJ databases">
        <authorList>
            <person name="Bauer J.T."/>
            <person name="Keepers K.G."/>
            <person name="Pogoda C.S."/>
            <person name="DeHoff A.W."/>
            <person name="Tripp E.A."/>
            <person name="Lendemer J.C."/>
            <person name="Kane N.C."/>
        </authorList>
    </citation>
    <scope>NUCLEOTIDE SEQUENCE</scope>
</reference>
<feature type="transmembrane region" description="Helical" evidence="10">
    <location>
        <begin position="271"/>
        <end position="292"/>
    </location>
</feature>
<keyword evidence="5 10" id="KW-0812">Transmembrane</keyword>
<feature type="transmembrane region" description="Helical" evidence="10">
    <location>
        <begin position="455"/>
        <end position="475"/>
    </location>
</feature>
<gene>
    <name evidence="12" type="primary">nad2</name>
</gene>
<comment type="similarity">
    <text evidence="2">Belongs to the complex I subunit 2 family.</text>
</comment>
<dbReference type="GO" id="GO:0042773">
    <property type="term" value="P:ATP synthesis coupled electron transport"/>
    <property type="evidence" value="ECO:0007669"/>
    <property type="project" value="InterPro"/>
</dbReference>
<proteinExistence type="inferred from homology"/>
<organism evidence="12">
    <name type="scientific">Pertusaria propinqua</name>
    <dbReference type="NCBI Taxonomy" id="2283411"/>
    <lineage>
        <taxon>Eukaryota</taxon>
        <taxon>Fungi</taxon>
        <taxon>Dikarya</taxon>
        <taxon>Ascomycota</taxon>
        <taxon>Pezizomycotina</taxon>
        <taxon>Lecanoromycetes</taxon>
        <taxon>OSLEUM clade</taxon>
        <taxon>Ostropomycetidae</taxon>
        <taxon>Pertusariales</taxon>
        <taxon>Pertusariaceae</taxon>
        <taxon>Pertusaria</taxon>
    </lineage>
</organism>
<feature type="transmembrane region" description="Helical" evidence="10">
    <location>
        <begin position="236"/>
        <end position="259"/>
    </location>
</feature>
<protein>
    <recommendedName>
        <fullName evidence="4">NADH-ubiquinone oxidoreductase chain 2</fullName>
        <ecNumber evidence="3">7.1.1.2</ecNumber>
    </recommendedName>
    <alternativeName>
        <fullName evidence="8">NADH dehydrogenase subunit 2</fullName>
    </alternativeName>
</protein>
<comment type="catalytic activity">
    <reaction evidence="9">
        <text>a ubiquinone + NADH + 5 H(+)(in) = a ubiquinol + NAD(+) + 4 H(+)(out)</text>
        <dbReference type="Rhea" id="RHEA:29091"/>
        <dbReference type="Rhea" id="RHEA-COMP:9565"/>
        <dbReference type="Rhea" id="RHEA-COMP:9566"/>
        <dbReference type="ChEBI" id="CHEBI:15378"/>
        <dbReference type="ChEBI" id="CHEBI:16389"/>
        <dbReference type="ChEBI" id="CHEBI:17976"/>
        <dbReference type="ChEBI" id="CHEBI:57540"/>
        <dbReference type="ChEBI" id="CHEBI:57945"/>
        <dbReference type="EC" id="7.1.1.2"/>
    </reaction>
</comment>
<dbReference type="EC" id="7.1.1.2" evidence="3"/>
<dbReference type="EMBL" id="MH359408">
    <property type="protein sequence ID" value="QBP39462.1"/>
    <property type="molecule type" value="Genomic_DNA"/>
</dbReference>
<comment type="subcellular location">
    <subcellularLocation>
        <location evidence="1">Membrane</location>
        <topology evidence="1">Multi-pass membrane protein</topology>
    </subcellularLocation>
</comment>
<evidence type="ECO:0000256" key="2">
    <source>
        <dbReference type="ARBA" id="ARBA00007012"/>
    </source>
</evidence>
<feature type="transmembrane region" description="Helical" evidence="10">
    <location>
        <begin position="420"/>
        <end position="443"/>
    </location>
</feature>
<dbReference type="InterPro" id="IPR010096">
    <property type="entry name" value="NADH-Q_OxRdtase_suN/2"/>
</dbReference>
<dbReference type="GeneID" id="37863979"/>
<evidence type="ECO:0000259" key="11">
    <source>
        <dbReference type="Pfam" id="PF00361"/>
    </source>
</evidence>
<keyword evidence="6 10" id="KW-1133">Transmembrane helix</keyword>
<dbReference type="HAMAP" id="MF_00445">
    <property type="entry name" value="NDH1_NuoN_1"/>
    <property type="match status" value="1"/>
</dbReference>
<dbReference type="EMBL" id="MG712773">
    <property type="protein sequence ID" value="AXH38239.1"/>
    <property type="molecule type" value="Genomic_DNA"/>
</dbReference>
<evidence type="ECO:0000256" key="6">
    <source>
        <dbReference type="ARBA" id="ARBA00022989"/>
    </source>
</evidence>
<dbReference type="InterPro" id="IPR001750">
    <property type="entry name" value="ND/Mrp_TM"/>
</dbReference>
<evidence type="ECO:0000313" key="13">
    <source>
        <dbReference type="EMBL" id="QBP39462.1"/>
    </source>
</evidence>
<dbReference type="RefSeq" id="YP_009513848.1">
    <property type="nucleotide sequence ID" value="NC_039355.1"/>
</dbReference>
<dbReference type="AlphaFoldDB" id="A0A345K5U7"/>
<sequence>MITIYLLYLLSSNSLSLILDKTITFSRISIIALITIYLTIIYGGDSYSLKKAMGLFGGLFNSTTNNYLFQVVLYLITSIILQLTGFYPRKLQVPQFSSLRKILKNKLIYYNTNILEKKANKYKIIEYALIILFIITGASFLLSSNDLVSIFLSIELQSYGLYLICTIYRNSESATSGGLKYFLLGGLSSCFILLGQSLLYSNTSVTCLDGYYLINSLYEISFKNLKDFFNLSDYNYLNISLLIISVGFLFKVSAAPFHFWSPDVYDGIPTLVTTFVAIIAKISILILLLELVHYISNELYSLNFSWTSGLVVSSLLSLIIGSVLGLTQFRIKRLLAYSTISHIGFILLSLSIDTIESIQAFIFYLLQYTFTNLNAFIIVLIVGYSLYGFENKNDISLNDNENSPIQLVSQLKGYFYHNPYISLSMAITMFSFVGIPPLIGFFAKQMVLSSSLDNGYYFLTIIAVLTSVIGAVYYLSIIKQIYFDDFKYTLIDTYKNINLQASISENIKEKEEITEEKEKSTEKEKEKIKFKLNNIVISNCLTISISILTLIILLVILNPELVIRATNIISLIIFNP</sequence>
<feature type="domain" description="NADH:quinone oxidoreductase/Mrp antiporter transmembrane" evidence="11">
    <location>
        <begin position="144"/>
        <end position="470"/>
    </location>
</feature>
<feature type="transmembrane region" description="Helical" evidence="10">
    <location>
        <begin position="535"/>
        <end position="557"/>
    </location>
</feature>
<evidence type="ECO:0000256" key="5">
    <source>
        <dbReference type="ARBA" id="ARBA00022692"/>
    </source>
</evidence>
<feature type="transmembrane region" description="Helical" evidence="10">
    <location>
        <begin position="28"/>
        <end position="47"/>
    </location>
</feature>
<geneLocation type="mitochondrion" evidence="12"/>
<name>A0A345K5U7_9LECA</name>
<feature type="transmembrane region" description="Helical" evidence="10">
    <location>
        <begin position="334"/>
        <end position="355"/>
    </location>
</feature>
<evidence type="ECO:0000256" key="3">
    <source>
        <dbReference type="ARBA" id="ARBA00012944"/>
    </source>
</evidence>
<feature type="transmembrane region" description="Helical" evidence="10">
    <location>
        <begin position="361"/>
        <end position="387"/>
    </location>
</feature>
<feature type="transmembrane region" description="Helical" evidence="10">
    <location>
        <begin position="304"/>
        <end position="327"/>
    </location>
</feature>
<feature type="transmembrane region" description="Helical" evidence="10">
    <location>
        <begin position="124"/>
        <end position="142"/>
    </location>
</feature>
<evidence type="ECO:0000256" key="4">
    <source>
        <dbReference type="ARBA" id="ARBA00021008"/>
    </source>
</evidence>
<keyword evidence="7 10" id="KW-0472">Membrane</keyword>
<evidence type="ECO:0000256" key="7">
    <source>
        <dbReference type="ARBA" id="ARBA00023136"/>
    </source>
</evidence>
<reference evidence="12" key="1">
    <citation type="submission" date="2017-12" db="EMBL/GenBank/DDBJ databases">
        <title>The complete mitochondrial genome of the lichenized fungus Pertusaria propinqua.</title>
        <authorList>
            <person name="Bauer J.T."/>
            <person name="Keepers K.G."/>
            <person name="Pogoda C.S."/>
            <person name="DeHoff A.W."/>
            <person name="Tripp E.A."/>
            <person name="Lendemer J.C."/>
            <person name="Kane N.C."/>
        </authorList>
    </citation>
    <scope>NUCLEOTIDE SEQUENCE</scope>
</reference>
<accession>A0A345K5U7</accession>
<evidence type="ECO:0000313" key="12">
    <source>
        <dbReference type="EMBL" id="AXH38239.1"/>
    </source>
</evidence>
<feature type="transmembrane region" description="Helical" evidence="10">
    <location>
        <begin position="148"/>
        <end position="169"/>
    </location>
</feature>
<dbReference type="PANTHER" id="PTHR22773">
    <property type="entry name" value="NADH DEHYDROGENASE"/>
    <property type="match status" value="1"/>
</dbReference>
<evidence type="ECO:0000256" key="8">
    <source>
        <dbReference type="ARBA" id="ARBA00031028"/>
    </source>
</evidence>
<dbReference type="Pfam" id="PF00361">
    <property type="entry name" value="Proton_antipo_M"/>
    <property type="match status" value="1"/>
</dbReference>
<evidence type="ECO:0000256" key="9">
    <source>
        <dbReference type="ARBA" id="ARBA00049551"/>
    </source>
</evidence>